<sequence length="131" mass="13897">MTARHVPISGCRVQAVLHAPRHPAVALHGDGRSAAEWWSPRLHRRTALSASYCPLFRNLAVIYVHAASVVEPARFHAGKGASCHVIRDCGIAAPAITVPFDTPSSPPLACATGAGLRGRSQRARGAEFAVF</sequence>
<reference evidence="1" key="1">
    <citation type="journal article" date="2017" name="Parasit. Vectors">
        <title>Sialotranscriptomics of Rhipicephalus zambeziensis reveals intricate expression profiles of secretory proteins and suggests tight temporal transcriptional regulation during blood-feeding.</title>
        <authorList>
            <person name="de Castro M.H."/>
            <person name="de Klerk D."/>
            <person name="Pienaar R."/>
            <person name="Rees D.J.G."/>
            <person name="Mans B.J."/>
        </authorList>
    </citation>
    <scope>NUCLEOTIDE SEQUENCE</scope>
    <source>
        <tissue evidence="1">Salivary glands</tissue>
    </source>
</reference>
<name>A0A224YFN4_9ACAR</name>
<organism evidence="1">
    <name type="scientific">Rhipicephalus zambeziensis</name>
    <dbReference type="NCBI Taxonomy" id="60191"/>
    <lineage>
        <taxon>Eukaryota</taxon>
        <taxon>Metazoa</taxon>
        <taxon>Ecdysozoa</taxon>
        <taxon>Arthropoda</taxon>
        <taxon>Chelicerata</taxon>
        <taxon>Arachnida</taxon>
        <taxon>Acari</taxon>
        <taxon>Parasitiformes</taxon>
        <taxon>Ixodida</taxon>
        <taxon>Ixodoidea</taxon>
        <taxon>Ixodidae</taxon>
        <taxon>Rhipicephalinae</taxon>
        <taxon>Rhipicephalus</taxon>
        <taxon>Rhipicephalus</taxon>
    </lineage>
</organism>
<proteinExistence type="predicted"/>
<dbReference type="AlphaFoldDB" id="A0A224YFN4"/>
<protein>
    <submittedName>
        <fullName evidence="1">Uncharacterized protein</fullName>
    </submittedName>
</protein>
<accession>A0A224YFN4</accession>
<evidence type="ECO:0000313" key="1">
    <source>
        <dbReference type="EMBL" id="MAA12774.1"/>
    </source>
</evidence>
<dbReference type="EMBL" id="GFPF01001628">
    <property type="protein sequence ID" value="MAA12774.1"/>
    <property type="molecule type" value="Transcribed_RNA"/>
</dbReference>